<dbReference type="InterPro" id="IPR000600">
    <property type="entry name" value="ROK"/>
</dbReference>
<dbReference type="PANTHER" id="PTHR18964:SF149">
    <property type="entry name" value="BIFUNCTIONAL UDP-N-ACETYLGLUCOSAMINE 2-EPIMERASE_N-ACETYLMANNOSAMINE KINASE"/>
    <property type="match status" value="1"/>
</dbReference>
<organism evidence="2 3">
    <name type="scientific">candidate division WOR-3 bacterium</name>
    <dbReference type="NCBI Taxonomy" id="2052148"/>
    <lineage>
        <taxon>Bacteria</taxon>
        <taxon>Bacteria division WOR-3</taxon>
    </lineage>
</organism>
<name>A0A937XFK4_UNCW3</name>
<dbReference type="Pfam" id="PF00480">
    <property type="entry name" value="ROK"/>
    <property type="match status" value="1"/>
</dbReference>
<dbReference type="EMBL" id="VGIR01000095">
    <property type="protein sequence ID" value="MBM3332508.1"/>
    <property type="molecule type" value="Genomic_DNA"/>
</dbReference>
<dbReference type="AlphaFoldDB" id="A0A937XFK4"/>
<dbReference type="InterPro" id="IPR043129">
    <property type="entry name" value="ATPase_NBD"/>
</dbReference>
<comment type="similarity">
    <text evidence="1">Belongs to the ROK (NagC/XylR) family.</text>
</comment>
<gene>
    <name evidence="2" type="ORF">FJY68_11785</name>
</gene>
<dbReference type="SUPFAM" id="SSF53067">
    <property type="entry name" value="Actin-like ATPase domain"/>
    <property type="match status" value="1"/>
</dbReference>
<dbReference type="Gene3D" id="3.30.420.40">
    <property type="match status" value="2"/>
</dbReference>
<evidence type="ECO:0000313" key="2">
    <source>
        <dbReference type="EMBL" id="MBM3332508.1"/>
    </source>
</evidence>
<evidence type="ECO:0000313" key="3">
    <source>
        <dbReference type="Proteomes" id="UP000779900"/>
    </source>
</evidence>
<accession>A0A937XFK4</accession>
<reference evidence="2" key="1">
    <citation type="submission" date="2019-03" db="EMBL/GenBank/DDBJ databases">
        <title>Lake Tanganyika Metagenome-Assembled Genomes (MAGs).</title>
        <authorList>
            <person name="Tran P."/>
        </authorList>
    </citation>
    <scope>NUCLEOTIDE SEQUENCE</scope>
    <source>
        <strain evidence="2">K_DeepCast_150m_m2_040</strain>
    </source>
</reference>
<proteinExistence type="inferred from homology"/>
<dbReference type="InterPro" id="IPR049874">
    <property type="entry name" value="ROK_cs"/>
</dbReference>
<dbReference type="PROSITE" id="PS01125">
    <property type="entry name" value="ROK"/>
    <property type="match status" value="1"/>
</dbReference>
<sequence>MRRASFDIGIDLGGTNIKIGLVDGVGRVRARRVLLTRAASGPTQALKRIGAVVEELRKRRKVASVGIGIAGLVDHAAGIVRVPPNLPGWNGTPVKRTLEGITGLPVYCTNDANAVALGESLHGAGHGCRHLLCVTLGTGVGGGIVADGRLLTGANGAAGEIGHTAIFADGLPCPCGHNGCVERYVGARYVEDRARKRVRAQLKRLKDHRNQISLFPGMKTEGPSLMFEFAKGDAAGITMREIGRAARAGDRLALALVEEVGDYLGTALANAVELLDPERIVIGGGVSGIGRPLLKAVRRSVFRRTQALPGRNLDIVFSELGIEAGIVGASRLRKLAESS</sequence>
<comment type="caution">
    <text evidence="2">The sequence shown here is derived from an EMBL/GenBank/DDBJ whole genome shotgun (WGS) entry which is preliminary data.</text>
</comment>
<dbReference type="PANTHER" id="PTHR18964">
    <property type="entry name" value="ROK (REPRESSOR, ORF, KINASE) FAMILY"/>
    <property type="match status" value="1"/>
</dbReference>
<evidence type="ECO:0000256" key="1">
    <source>
        <dbReference type="ARBA" id="ARBA00006479"/>
    </source>
</evidence>
<dbReference type="Proteomes" id="UP000779900">
    <property type="component" value="Unassembled WGS sequence"/>
</dbReference>
<protein>
    <submittedName>
        <fullName evidence="2">ROK family protein</fullName>
    </submittedName>
</protein>